<dbReference type="InterPro" id="IPR010982">
    <property type="entry name" value="Lambda_DNA-bd_dom_sf"/>
</dbReference>
<dbReference type="Gene3D" id="1.10.260.40">
    <property type="entry name" value="lambda repressor-like DNA-binding domains"/>
    <property type="match status" value="1"/>
</dbReference>
<keyword evidence="4" id="KW-1185">Reference proteome</keyword>
<dbReference type="InterPro" id="IPR001387">
    <property type="entry name" value="Cro/C1-type_HTH"/>
</dbReference>
<name>A0A4R3Z2T6_9FIRM</name>
<dbReference type="GeneID" id="98915476"/>
<evidence type="ECO:0000256" key="1">
    <source>
        <dbReference type="ARBA" id="ARBA00023125"/>
    </source>
</evidence>
<dbReference type="CDD" id="cd00093">
    <property type="entry name" value="HTH_XRE"/>
    <property type="match status" value="1"/>
</dbReference>
<dbReference type="GO" id="GO:0003677">
    <property type="term" value="F:DNA binding"/>
    <property type="evidence" value="ECO:0007669"/>
    <property type="project" value="UniProtKB-KW"/>
</dbReference>
<dbReference type="PANTHER" id="PTHR46558">
    <property type="entry name" value="TRACRIPTIONAL REGULATORY PROTEIN-RELATED-RELATED"/>
    <property type="match status" value="1"/>
</dbReference>
<dbReference type="PROSITE" id="PS50943">
    <property type="entry name" value="HTH_CROC1"/>
    <property type="match status" value="1"/>
</dbReference>
<proteinExistence type="predicted"/>
<organism evidence="3 4">
    <name type="scientific">Longibaculum muris</name>
    <dbReference type="NCBI Taxonomy" id="1796628"/>
    <lineage>
        <taxon>Bacteria</taxon>
        <taxon>Bacillati</taxon>
        <taxon>Bacillota</taxon>
        <taxon>Erysipelotrichia</taxon>
        <taxon>Erysipelotrichales</taxon>
        <taxon>Coprobacillaceae</taxon>
        <taxon>Longibaculum</taxon>
    </lineage>
</organism>
<protein>
    <submittedName>
        <fullName evidence="3">DNA-binding XRE family transcriptional regulator</fullName>
    </submittedName>
</protein>
<dbReference type="AlphaFoldDB" id="A0A4R3Z2T6"/>
<keyword evidence="1 3" id="KW-0238">DNA-binding</keyword>
<dbReference type="PANTHER" id="PTHR46558:SF13">
    <property type="entry name" value="HTH-TYPE TRANSCRIPTIONAL REGULATOR IMMR"/>
    <property type="match status" value="1"/>
</dbReference>
<dbReference type="Proteomes" id="UP000295515">
    <property type="component" value="Unassembled WGS sequence"/>
</dbReference>
<evidence type="ECO:0000313" key="4">
    <source>
        <dbReference type="Proteomes" id="UP000295515"/>
    </source>
</evidence>
<gene>
    <name evidence="3" type="ORF">EDD60_1114</name>
</gene>
<feature type="domain" description="HTH cro/C1-type" evidence="2">
    <location>
        <begin position="6"/>
        <end position="60"/>
    </location>
</feature>
<dbReference type="SMART" id="SM00530">
    <property type="entry name" value="HTH_XRE"/>
    <property type="match status" value="1"/>
</dbReference>
<dbReference type="SUPFAM" id="SSF47413">
    <property type="entry name" value="lambda repressor-like DNA-binding domains"/>
    <property type="match status" value="1"/>
</dbReference>
<evidence type="ECO:0000259" key="2">
    <source>
        <dbReference type="PROSITE" id="PS50943"/>
    </source>
</evidence>
<comment type="caution">
    <text evidence="3">The sequence shown here is derived from an EMBL/GenBank/DDBJ whole genome shotgun (WGS) entry which is preliminary data.</text>
</comment>
<accession>A0A4R3Z2T6</accession>
<dbReference type="Pfam" id="PF01381">
    <property type="entry name" value="HTH_3"/>
    <property type="match status" value="1"/>
</dbReference>
<reference evidence="3 4" key="1">
    <citation type="submission" date="2019-03" db="EMBL/GenBank/DDBJ databases">
        <title>Genomic Encyclopedia of Type Strains, Phase IV (KMG-IV): sequencing the most valuable type-strain genomes for metagenomic binning, comparative biology and taxonomic classification.</title>
        <authorList>
            <person name="Goeker M."/>
        </authorList>
    </citation>
    <scope>NUCLEOTIDE SEQUENCE [LARGE SCALE GENOMIC DNA]</scope>
    <source>
        <strain evidence="3 4">DSM 29487</strain>
    </source>
</reference>
<dbReference type="RefSeq" id="WP_066450007.1">
    <property type="nucleotide sequence ID" value="NZ_CAUWFI010000027.1"/>
</dbReference>
<evidence type="ECO:0000313" key="3">
    <source>
        <dbReference type="EMBL" id="TCV98598.1"/>
    </source>
</evidence>
<dbReference type="EMBL" id="SMCQ01000011">
    <property type="protein sequence ID" value="TCV98598.1"/>
    <property type="molecule type" value="Genomic_DNA"/>
</dbReference>
<sequence length="152" mass="17389">MLGENLMKLRKKHGLSQQAVADLLNVSRQTISNWELNQGAPTIDKAKELAKLYHVSLDDLTENEVEVISSKQKDTHILYGLIGKICKIDCKESSLYLDSPSKDQFLVLDVNEQWLKVKYQRRKGISLKKEYVIKLIDLNDINGFEIVGENDE</sequence>